<keyword evidence="5 6" id="KW-0804">Transcription</keyword>
<dbReference type="NCBIfam" id="TIGR02980">
    <property type="entry name" value="SigBFG"/>
    <property type="match status" value="1"/>
</dbReference>
<accession>A0A9D1D7L7</accession>
<evidence type="ECO:0000313" key="10">
    <source>
        <dbReference type="Proteomes" id="UP000886757"/>
    </source>
</evidence>
<dbReference type="InterPro" id="IPR050239">
    <property type="entry name" value="Sigma-70_RNA_pol_init_factors"/>
</dbReference>
<dbReference type="GO" id="GO:0016987">
    <property type="term" value="F:sigma factor activity"/>
    <property type="evidence" value="ECO:0007669"/>
    <property type="project" value="UniProtKB-KW"/>
</dbReference>
<name>A0A9D1D7L7_9FIRM</name>
<keyword evidence="2 6" id="KW-0805">Transcription regulation</keyword>
<dbReference type="Pfam" id="PF04542">
    <property type="entry name" value="Sigma70_r2"/>
    <property type="match status" value="1"/>
</dbReference>
<comment type="caution">
    <text evidence="9">The sequence shown here is derived from an EMBL/GenBank/DDBJ whole genome shotgun (WGS) entry which is preliminary data.</text>
</comment>
<proteinExistence type="inferred from homology"/>
<dbReference type="InterPro" id="IPR014322">
    <property type="entry name" value="RNA_pol_sigma-B/F/G"/>
</dbReference>
<dbReference type="AlphaFoldDB" id="A0A9D1D7L7"/>
<dbReference type="InterPro" id="IPR007624">
    <property type="entry name" value="RNA_pol_sigma70_r3"/>
</dbReference>
<dbReference type="PROSITE" id="PS00715">
    <property type="entry name" value="SIGMA70_1"/>
    <property type="match status" value="1"/>
</dbReference>
<evidence type="ECO:0000256" key="6">
    <source>
        <dbReference type="RuleBase" id="RU362124"/>
    </source>
</evidence>
<evidence type="ECO:0000256" key="5">
    <source>
        <dbReference type="ARBA" id="ARBA00023163"/>
    </source>
</evidence>
<evidence type="ECO:0000256" key="4">
    <source>
        <dbReference type="ARBA" id="ARBA00023125"/>
    </source>
</evidence>
<dbReference type="GO" id="GO:0030435">
    <property type="term" value="P:sporulation resulting in formation of a cellular spore"/>
    <property type="evidence" value="ECO:0007669"/>
    <property type="project" value="UniProtKB-KW"/>
</dbReference>
<dbReference type="PROSITE" id="PS00716">
    <property type="entry name" value="SIGMA70_2"/>
    <property type="match status" value="1"/>
</dbReference>
<evidence type="ECO:0000259" key="7">
    <source>
        <dbReference type="PROSITE" id="PS00715"/>
    </source>
</evidence>
<dbReference type="InterPro" id="IPR013325">
    <property type="entry name" value="RNA_pol_sigma_r2"/>
</dbReference>
<dbReference type="EMBL" id="DVGK01000002">
    <property type="protein sequence ID" value="HIR12315.1"/>
    <property type="molecule type" value="Genomic_DNA"/>
</dbReference>
<evidence type="ECO:0000256" key="2">
    <source>
        <dbReference type="ARBA" id="ARBA00023015"/>
    </source>
</evidence>
<keyword evidence="4 6" id="KW-0238">DNA-binding</keyword>
<dbReference type="PIRSF" id="PIRSF000770">
    <property type="entry name" value="RNA_pol_sigma-SigE/K"/>
    <property type="match status" value="1"/>
</dbReference>
<dbReference type="InterPro" id="IPR000943">
    <property type="entry name" value="RNA_pol_sigma70"/>
</dbReference>
<feature type="domain" description="RNA polymerase sigma-70" evidence="7">
    <location>
        <begin position="66"/>
        <end position="79"/>
    </location>
</feature>
<dbReference type="GO" id="GO:0003677">
    <property type="term" value="F:DNA binding"/>
    <property type="evidence" value="ECO:0007669"/>
    <property type="project" value="UniProtKB-KW"/>
</dbReference>
<dbReference type="InterPro" id="IPR007630">
    <property type="entry name" value="RNA_pol_sigma70_r4"/>
</dbReference>
<sequence length="259" mass="29595">MALNKVEICGVNTSKLPVLTNDEKEFLFERIKAGDEAARELYIKGNLRLVLSVIKRFSGSNENADDLFQIGCIGLMKAIDNFDTNLNVKFSTYAVPMIIGEIRRYLRDNNSIRVSRSLRDTAYKAIYARESFTKKHLKEPTINEIAQEIGIPKEEIVYAMDAIQSPVSLYDPVYSEGGDTLYVMDQISDKKSKEENWVESISLNEAMKRLNDREKHIIEMRFFEGKTQMEVASEIGISQAQVSRLEKSALKSMKNYLRV</sequence>
<organism evidence="9 10">
    <name type="scientific">Candidatus Choladousia intestinavium</name>
    <dbReference type="NCBI Taxonomy" id="2840727"/>
    <lineage>
        <taxon>Bacteria</taxon>
        <taxon>Bacillati</taxon>
        <taxon>Bacillota</taxon>
        <taxon>Clostridia</taxon>
        <taxon>Lachnospirales</taxon>
        <taxon>Lachnospiraceae</taxon>
        <taxon>Lachnospiraceae incertae sedis</taxon>
        <taxon>Candidatus Choladousia</taxon>
    </lineage>
</organism>
<dbReference type="Proteomes" id="UP000886757">
    <property type="component" value="Unassembled WGS sequence"/>
</dbReference>
<feature type="domain" description="RNA polymerase sigma-70" evidence="8">
    <location>
        <begin position="227"/>
        <end position="253"/>
    </location>
</feature>
<gene>
    <name evidence="9" type="primary">sigG</name>
    <name evidence="9" type="ORF">IAB31_00115</name>
</gene>
<evidence type="ECO:0000313" key="9">
    <source>
        <dbReference type="EMBL" id="HIR12315.1"/>
    </source>
</evidence>
<dbReference type="SUPFAM" id="SSF88659">
    <property type="entry name" value="Sigma3 and sigma4 domains of RNA polymerase sigma factors"/>
    <property type="match status" value="2"/>
</dbReference>
<dbReference type="CDD" id="cd06171">
    <property type="entry name" value="Sigma70_r4"/>
    <property type="match status" value="1"/>
</dbReference>
<comment type="similarity">
    <text evidence="6">Belongs to the sigma-70 factor family.</text>
</comment>
<evidence type="ECO:0000256" key="3">
    <source>
        <dbReference type="ARBA" id="ARBA00023082"/>
    </source>
</evidence>
<dbReference type="PANTHER" id="PTHR30603">
    <property type="entry name" value="RNA POLYMERASE SIGMA FACTOR RPO"/>
    <property type="match status" value="1"/>
</dbReference>
<dbReference type="Pfam" id="PF04545">
    <property type="entry name" value="Sigma70_r4"/>
    <property type="match status" value="1"/>
</dbReference>
<dbReference type="Gene3D" id="1.20.140.160">
    <property type="match status" value="1"/>
</dbReference>
<reference evidence="9" key="1">
    <citation type="submission" date="2020-10" db="EMBL/GenBank/DDBJ databases">
        <authorList>
            <person name="Gilroy R."/>
        </authorList>
    </citation>
    <scope>NUCLEOTIDE SEQUENCE</scope>
    <source>
        <strain evidence="9">ChiSjej4B22-8148</strain>
    </source>
</reference>
<dbReference type="GO" id="GO:0006352">
    <property type="term" value="P:DNA-templated transcription initiation"/>
    <property type="evidence" value="ECO:0007669"/>
    <property type="project" value="InterPro"/>
</dbReference>
<dbReference type="NCBIfam" id="NF006071">
    <property type="entry name" value="PRK08215.1"/>
    <property type="match status" value="1"/>
</dbReference>
<dbReference type="Gene3D" id="1.20.120.1810">
    <property type="match status" value="1"/>
</dbReference>
<dbReference type="Pfam" id="PF04539">
    <property type="entry name" value="Sigma70_r3"/>
    <property type="match status" value="1"/>
</dbReference>
<dbReference type="InterPro" id="IPR013324">
    <property type="entry name" value="RNA_pol_sigma_r3/r4-like"/>
</dbReference>
<dbReference type="PRINTS" id="PR00046">
    <property type="entry name" value="SIGMA70FCT"/>
</dbReference>
<dbReference type="SUPFAM" id="SSF88946">
    <property type="entry name" value="Sigma2 domain of RNA polymerase sigma factors"/>
    <property type="match status" value="1"/>
</dbReference>
<keyword evidence="3 6" id="KW-0731">Sigma factor</keyword>
<dbReference type="NCBIfam" id="TIGR02937">
    <property type="entry name" value="sigma70-ECF"/>
    <property type="match status" value="1"/>
</dbReference>
<reference evidence="9" key="2">
    <citation type="journal article" date="2021" name="PeerJ">
        <title>Extensive microbial diversity within the chicken gut microbiome revealed by metagenomics and culture.</title>
        <authorList>
            <person name="Gilroy R."/>
            <person name="Ravi A."/>
            <person name="Getino M."/>
            <person name="Pursley I."/>
            <person name="Horton D.L."/>
            <person name="Alikhan N.F."/>
            <person name="Baker D."/>
            <person name="Gharbi K."/>
            <person name="Hall N."/>
            <person name="Watson M."/>
            <person name="Adriaenssens E.M."/>
            <person name="Foster-Nyarko E."/>
            <person name="Jarju S."/>
            <person name="Secka A."/>
            <person name="Antonio M."/>
            <person name="Oren A."/>
            <person name="Chaudhuri R.R."/>
            <person name="La Ragione R."/>
            <person name="Hildebrand F."/>
            <person name="Pallen M.J."/>
        </authorList>
    </citation>
    <scope>NUCLEOTIDE SEQUENCE</scope>
    <source>
        <strain evidence="9">ChiSjej4B22-8148</strain>
    </source>
</reference>
<dbReference type="PANTHER" id="PTHR30603:SF17">
    <property type="entry name" value="RNA POLYMERASE SIGMA-G FACTOR"/>
    <property type="match status" value="1"/>
</dbReference>
<evidence type="ECO:0000256" key="1">
    <source>
        <dbReference type="ARBA" id="ARBA00022969"/>
    </source>
</evidence>
<dbReference type="InterPro" id="IPR007627">
    <property type="entry name" value="RNA_pol_sigma70_r2"/>
</dbReference>
<keyword evidence="1" id="KW-0749">Sporulation</keyword>
<comment type="function">
    <text evidence="6">Sigma factors are initiation factors that promote the attachment of RNA polymerase to specific initiation sites and are then released.</text>
</comment>
<evidence type="ECO:0000259" key="8">
    <source>
        <dbReference type="PROSITE" id="PS00716"/>
    </source>
</evidence>
<protein>
    <recommendedName>
        <fullName evidence="6">RNA polymerase sigma factor</fullName>
    </recommendedName>
</protein>
<dbReference type="InterPro" id="IPR014284">
    <property type="entry name" value="RNA_pol_sigma-70_dom"/>
</dbReference>